<dbReference type="OrthoDB" id="35908at2157"/>
<dbReference type="PANTHER" id="PTHR35610">
    <property type="entry name" value="3-ISOPROPYLMALATE DEHYDRATASE-RELATED"/>
    <property type="match status" value="1"/>
</dbReference>
<protein>
    <submittedName>
        <fullName evidence="2">ATP-grasp superfamily enzyme</fullName>
    </submittedName>
</protein>
<dbReference type="InParanoid" id="M0DID3"/>
<dbReference type="Pfam" id="PF09754">
    <property type="entry name" value="PAC2"/>
    <property type="match status" value="1"/>
</dbReference>
<organism evidence="2 3">
    <name type="scientific">Halogeometricum pallidum JCM 14848</name>
    <dbReference type="NCBI Taxonomy" id="1227487"/>
    <lineage>
        <taxon>Archaea</taxon>
        <taxon>Methanobacteriati</taxon>
        <taxon>Methanobacteriota</taxon>
        <taxon>Stenosarchaea group</taxon>
        <taxon>Halobacteria</taxon>
        <taxon>Halobacteriales</taxon>
        <taxon>Haloferacaceae</taxon>
        <taxon>Halogeometricum</taxon>
    </lineage>
</organism>
<evidence type="ECO:0000313" key="2">
    <source>
        <dbReference type="EMBL" id="ELZ34543.1"/>
    </source>
</evidence>
<dbReference type="Gene3D" id="3.40.50.10900">
    <property type="entry name" value="PAC-like subunit"/>
    <property type="match status" value="1"/>
</dbReference>
<dbReference type="PATRIC" id="fig|1227487.5.peg.517"/>
<dbReference type="Proteomes" id="UP000011513">
    <property type="component" value="Unassembled WGS sequence"/>
</dbReference>
<gene>
    <name evidence="2" type="ORF">C474_02521</name>
</gene>
<dbReference type="SUPFAM" id="SSF159659">
    <property type="entry name" value="Cgl1923-like"/>
    <property type="match status" value="1"/>
</dbReference>
<dbReference type="PANTHER" id="PTHR35610:SF8">
    <property type="entry name" value="3-ISOPROPYLMALATE DEHYDRATASE"/>
    <property type="match status" value="1"/>
</dbReference>
<comment type="caution">
    <text evidence="2">The sequence shown here is derived from an EMBL/GenBank/DDBJ whole genome shotgun (WGS) entry which is preliminary data.</text>
</comment>
<dbReference type="EMBL" id="AOIV01000004">
    <property type="protein sequence ID" value="ELZ34543.1"/>
    <property type="molecule type" value="Genomic_DNA"/>
</dbReference>
<feature type="region of interest" description="Disordered" evidence="1">
    <location>
        <begin position="223"/>
        <end position="246"/>
    </location>
</feature>
<dbReference type="InterPro" id="IPR038389">
    <property type="entry name" value="PSMG2_sf"/>
</dbReference>
<sequence>MAEITVLEDDVSLSEPTMVEGLPGIGLVGKIAADHLVEAFDMVHYANVHCDAIPKVAVYHEGDASLATPVRIYADEERDLLVLQSDVPIAPQAASQLATCLAGWFDETPVTPLFISGLPHEKDDDVPRLYAVGTGGGEAAAADADIALPDEMGLISGPTGALLNDAVEQGRRAVCLVVESDPQFPDPEAARVVIKDGVEPLTELEVPVDNLVERAEEIRNAKEQLAQRMQQGDEESTQAQPLRMYQ</sequence>
<reference evidence="2 3" key="1">
    <citation type="journal article" date="2014" name="PLoS Genet.">
        <title>Phylogenetically driven sequencing of extremely halophilic archaea reveals strategies for static and dynamic osmo-response.</title>
        <authorList>
            <person name="Becker E.A."/>
            <person name="Seitzer P.M."/>
            <person name="Tritt A."/>
            <person name="Larsen D."/>
            <person name="Krusor M."/>
            <person name="Yao A.I."/>
            <person name="Wu D."/>
            <person name="Madern D."/>
            <person name="Eisen J.A."/>
            <person name="Darling A.E."/>
            <person name="Facciotti M.T."/>
        </authorList>
    </citation>
    <scope>NUCLEOTIDE SEQUENCE [LARGE SCALE GENOMIC DNA]</scope>
    <source>
        <strain evidence="2 3">JCM 14848</strain>
    </source>
</reference>
<dbReference type="AlphaFoldDB" id="M0DID3"/>
<proteinExistence type="predicted"/>
<dbReference type="eggNOG" id="arCOG00347">
    <property type="taxonomic scope" value="Archaea"/>
</dbReference>
<dbReference type="RefSeq" id="WP_008383614.1">
    <property type="nucleotide sequence ID" value="NZ_AOIV01000004.1"/>
</dbReference>
<accession>M0DID3</accession>
<keyword evidence="3" id="KW-1185">Reference proteome</keyword>
<name>M0DID3_HALPD</name>
<dbReference type="FunCoup" id="M0DID3">
    <property type="interactions" value="4"/>
</dbReference>
<evidence type="ECO:0000256" key="1">
    <source>
        <dbReference type="SAM" id="MobiDB-lite"/>
    </source>
</evidence>
<evidence type="ECO:0000313" key="3">
    <source>
        <dbReference type="Proteomes" id="UP000011513"/>
    </source>
</evidence>
<dbReference type="InterPro" id="IPR019151">
    <property type="entry name" value="Proteasome_assmbl_chaperone_2"/>
</dbReference>